<dbReference type="PANTHER" id="PTHR19328:SF13">
    <property type="entry name" value="HIPL1 PROTEIN"/>
    <property type="match status" value="1"/>
</dbReference>
<evidence type="ECO:0000259" key="2">
    <source>
        <dbReference type="Pfam" id="PF07995"/>
    </source>
</evidence>
<evidence type="ECO:0000313" key="4">
    <source>
        <dbReference type="Proteomes" id="UP000177159"/>
    </source>
</evidence>
<dbReference type="SUPFAM" id="SSF50952">
    <property type="entry name" value="Soluble quinoprotein glucose dehydrogenase"/>
    <property type="match status" value="1"/>
</dbReference>
<evidence type="ECO:0000313" key="3">
    <source>
        <dbReference type="EMBL" id="OGK24518.1"/>
    </source>
</evidence>
<accession>A0A1F7H024</accession>
<comment type="caution">
    <text evidence="3">The sequence shown here is derived from an EMBL/GenBank/DDBJ whole genome shotgun (WGS) entry which is preliminary data.</text>
</comment>
<proteinExistence type="predicted"/>
<evidence type="ECO:0000256" key="1">
    <source>
        <dbReference type="SAM" id="Phobius"/>
    </source>
</evidence>
<dbReference type="InterPro" id="IPR011041">
    <property type="entry name" value="Quinoprot_gluc/sorb_DH_b-prop"/>
</dbReference>
<dbReference type="PANTHER" id="PTHR19328">
    <property type="entry name" value="HEDGEHOG-INTERACTING PROTEIN"/>
    <property type="match status" value="1"/>
</dbReference>
<dbReference type="InterPro" id="IPR011042">
    <property type="entry name" value="6-blade_b-propeller_TolB-like"/>
</dbReference>
<dbReference type="Proteomes" id="UP000177159">
    <property type="component" value="Unassembled WGS sequence"/>
</dbReference>
<name>A0A1F7H024_9BACT</name>
<feature type="transmembrane region" description="Helical" evidence="1">
    <location>
        <begin position="6"/>
        <end position="23"/>
    </location>
</feature>
<gene>
    <name evidence="3" type="ORF">A3C24_03135</name>
</gene>
<sequence length="394" mass="44084">MRFPKYSLIIIVLIALIGVGWLIKNNKTRQNTIVIQDKEEFDNQQARIDEIVNYEVESYVENLFVPWEIVFTSPNRILVTERNGKIRVIENGTLRSQPLINFPEVSTISEEGLMGLVLDPQYESNKLIYTCYAYAEGQDLFDKVVVLKDNETYIEAQNTIIDRIPAAQFHAGCRLGFGPDLKLYITTGDATQKELAQDVNSLAGKILRINPDGTIPEDNPFPNSPIYSYGHRNPQGIDWHPVSEIFVSTEHGPSIIDGPPGGDEVNIIKKGQNYGWPLVSHEKNKEGLIGPKIIFTPAVAPASGTFYSGVVFPQFKNHFLFGGLKGEGIFRVVFAENTPETIVAYEKLSGINVGRIRAITEGPDGFIYFSTSNRDGKSETRDGDDRIYRLVPVK</sequence>
<keyword evidence="1" id="KW-0812">Transmembrane</keyword>
<keyword evidence="1" id="KW-1133">Transmembrane helix</keyword>
<organism evidence="3 4">
    <name type="scientific">Candidatus Roizmanbacteria bacterium RIFCSPHIGHO2_02_FULL_37_24</name>
    <dbReference type="NCBI Taxonomy" id="1802037"/>
    <lineage>
        <taxon>Bacteria</taxon>
        <taxon>Candidatus Roizmaniibacteriota</taxon>
    </lineage>
</organism>
<dbReference type="Gene3D" id="2.120.10.30">
    <property type="entry name" value="TolB, C-terminal domain"/>
    <property type="match status" value="1"/>
</dbReference>
<dbReference type="AlphaFoldDB" id="A0A1F7H024"/>
<reference evidence="3 4" key="1">
    <citation type="journal article" date="2016" name="Nat. Commun.">
        <title>Thousands of microbial genomes shed light on interconnected biogeochemical processes in an aquifer system.</title>
        <authorList>
            <person name="Anantharaman K."/>
            <person name="Brown C.T."/>
            <person name="Hug L.A."/>
            <person name="Sharon I."/>
            <person name="Castelle C.J."/>
            <person name="Probst A.J."/>
            <person name="Thomas B.C."/>
            <person name="Singh A."/>
            <person name="Wilkins M.J."/>
            <person name="Karaoz U."/>
            <person name="Brodie E.L."/>
            <person name="Williams K.H."/>
            <person name="Hubbard S.S."/>
            <person name="Banfield J.F."/>
        </authorList>
    </citation>
    <scope>NUCLEOTIDE SEQUENCE [LARGE SCALE GENOMIC DNA]</scope>
</reference>
<keyword evidence="1" id="KW-0472">Membrane</keyword>
<dbReference type="Pfam" id="PF07995">
    <property type="entry name" value="GSDH"/>
    <property type="match status" value="1"/>
</dbReference>
<protein>
    <recommendedName>
        <fullName evidence="2">Glucose/Sorbosone dehydrogenase domain-containing protein</fullName>
    </recommendedName>
</protein>
<dbReference type="InterPro" id="IPR012938">
    <property type="entry name" value="Glc/Sorbosone_DH"/>
</dbReference>
<feature type="domain" description="Glucose/Sorbosone dehydrogenase" evidence="2">
    <location>
        <begin position="65"/>
        <end position="377"/>
    </location>
</feature>
<dbReference type="EMBL" id="MFZM01000006">
    <property type="protein sequence ID" value="OGK24518.1"/>
    <property type="molecule type" value="Genomic_DNA"/>
</dbReference>